<dbReference type="GO" id="GO:0046923">
    <property type="term" value="F:ER retention sequence binding"/>
    <property type="evidence" value="ECO:0007669"/>
    <property type="project" value="InterPro"/>
</dbReference>
<evidence type="ECO:0000256" key="2">
    <source>
        <dbReference type="ARBA" id="ARBA00010120"/>
    </source>
</evidence>
<evidence type="ECO:0000313" key="13">
    <source>
        <dbReference type="Proteomes" id="UP000002358"/>
    </source>
</evidence>
<dbReference type="EnsemblMetazoa" id="XM_001604337">
    <property type="protein sequence ID" value="XP_001604387"/>
    <property type="gene ID" value="LOC100120784"/>
</dbReference>
<keyword evidence="3" id="KW-0813">Transport</keyword>
<dbReference type="Proteomes" id="UP000002358">
    <property type="component" value="Chromosome 5"/>
</dbReference>
<dbReference type="GO" id="GO:0006621">
    <property type="term" value="P:protein retention in ER lumen"/>
    <property type="evidence" value="ECO:0007669"/>
    <property type="project" value="InterPro"/>
</dbReference>
<keyword evidence="8 11" id="KW-1133">Transmembrane helix</keyword>
<dbReference type="GO" id="GO:0016192">
    <property type="term" value="P:vesicle-mediated transport"/>
    <property type="evidence" value="ECO:0007669"/>
    <property type="project" value="UniProtKB-KW"/>
</dbReference>
<evidence type="ECO:0000256" key="7">
    <source>
        <dbReference type="ARBA" id="ARBA00022927"/>
    </source>
</evidence>
<dbReference type="InParanoid" id="A0A7M7G501"/>
<evidence type="ECO:0000256" key="5">
    <source>
        <dbReference type="ARBA" id="ARBA00022824"/>
    </source>
</evidence>
<dbReference type="SMR" id="A0A7M7G501"/>
<name>A0A7M7G501_NASVI</name>
<evidence type="ECO:0000256" key="11">
    <source>
        <dbReference type="SAM" id="Phobius"/>
    </source>
</evidence>
<keyword evidence="5" id="KW-0256">Endoplasmic reticulum</keyword>
<comment type="subcellular location">
    <subcellularLocation>
        <location evidence="1">Endoplasmic reticulum membrane</location>
        <topology evidence="1">Multi-pass membrane protein</topology>
    </subcellularLocation>
</comment>
<sequence>MDTVYNVANYLHMLTVLSLLLKIWCTQNCSGISAKSQFLLVLVYTTRYLDLYTTFISKYNTVMKVLYLVIGYCTLLSMYAFFRKTYERKYDSFRIELLLIPCMVIAILINYNLTAIEVLWTFSIHLEAVAMVPQFVFVSKARRIHKHVLYYVLSLATYKCLYIIHWVYRYYQEAHYDKFSVAGGIIQFVLYVDFLVRIVPHLPPVDEEDKQQQVATVGADFARLEGQLPQKSGYLNENMSTVVLDPAFLKSKDNDKVNLLKAEEASSGN</sequence>
<evidence type="ECO:0000256" key="1">
    <source>
        <dbReference type="ARBA" id="ARBA00004477"/>
    </source>
</evidence>
<protein>
    <recommendedName>
        <fullName evidence="14">ER lumen protein-retaining receptor</fullName>
    </recommendedName>
</protein>
<feature type="transmembrane region" description="Helical" evidence="11">
    <location>
        <begin position="94"/>
        <end position="113"/>
    </location>
</feature>
<dbReference type="InterPro" id="IPR000133">
    <property type="entry name" value="ER_ret_rcpt"/>
</dbReference>
<keyword evidence="10" id="KW-0675">Receptor</keyword>
<gene>
    <name evidence="12" type="primary">100120784</name>
</gene>
<feature type="transmembrane region" description="Helical" evidence="11">
    <location>
        <begin position="179"/>
        <end position="196"/>
    </location>
</feature>
<organism evidence="12 13">
    <name type="scientific">Nasonia vitripennis</name>
    <name type="common">Parasitic wasp</name>
    <dbReference type="NCBI Taxonomy" id="7425"/>
    <lineage>
        <taxon>Eukaryota</taxon>
        <taxon>Metazoa</taxon>
        <taxon>Ecdysozoa</taxon>
        <taxon>Arthropoda</taxon>
        <taxon>Hexapoda</taxon>
        <taxon>Insecta</taxon>
        <taxon>Pterygota</taxon>
        <taxon>Neoptera</taxon>
        <taxon>Endopterygota</taxon>
        <taxon>Hymenoptera</taxon>
        <taxon>Apocrita</taxon>
        <taxon>Proctotrupomorpha</taxon>
        <taxon>Chalcidoidea</taxon>
        <taxon>Pteromalidae</taxon>
        <taxon>Pteromalinae</taxon>
        <taxon>Nasonia</taxon>
    </lineage>
</organism>
<evidence type="ECO:0000256" key="3">
    <source>
        <dbReference type="ARBA" id="ARBA00022448"/>
    </source>
</evidence>
<evidence type="ECO:0000313" key="12">
    <source>
        <dbReference type="EnsemblMetazoa" id="XP_001604387"/>
    </source>
</evidence>
<dbReference type="PANTHER" id="PTHR10585">
    <property type="entry name" value="ER LUMEN PROTEIN RETAINING RECEPTOR"/>
    <property type="match status" value="1"/>
</dbReference>
<keyword evidence="7" id="KW-0653">Protein transport</keyword>
<comment type="similarity">
    <text evidence="2">Belongs to the ERD2 family.</text>
</comment>
<evidence type="ECO:0000256" key="9">
    <source>
        <dbReference type="ARBA" id="ARBA00023136"/>
    </source>
</evidence>
<keyword evidence="4 11" id="KW-0812">Transmembrane</keyword>
<dbReference type="OrthoDB" id="7694678at2759"/>
<keyword evidence="13" id="KW-1185">Reference proteome</keyword>
<evidence type="ECO:0000256" key="6">
    <source>
        <dbReference type="ARBA" id="ARBA00022892"/>
    </source>
</evidence>
<keyword evidence="6" id="KW-0931">ER-Golgi transport</keyword>
<keyword evidence="9 11" id="KW-0472">Membrane</keyword>
<evidence type="ECO:0000256" key="10">
    <source>
        <dbReference type="ARBA" id="ARBA00023170"/>
    </source>
</evidence>
<dbReference type="AlphaFoldDB" id="A0A7M7G501"/>
<dbReference type="PRINTS" id="PR00660">
    <property type="entry name" value="ERLUMENR"/>
</dbReference>
<feature type="transmembrane region" description="Helical" evidence="11">
    <location>
        <begin position="62"/>
        <end position="82"/>
    </location>
</feature>
<dbReference type="KEGG" id="nvi:100120784"/>
<feature type="transmembrane region" description="Helical" evidence="11">
    <location>
        <begin position="148"/>
        <end position="167"/>
    </location>
</feature>
<reference evidence="12" key="1">
    <citation type="submission" date="2021-01" db="UniProtKB">
        <authorList>
            <consortium name="EnsemblMetazoa"/>
        </authorList>
    </citation>
    <scope>IDENTIFICATION</scope>
</reference>
<dbReference type="GO" id="GO:0015031">
    <property type="term" value="P:protein transport"/>
    <property type="evidence" value="ECO:0007669"/>
    <property type="project" value="UniProtKB-KW"/>
</dbReference>
<evidence type="ECO:0000256" key="4">
    <source>
        <dbReference type="ARBA" id="ARBA00022692"/>
    </source>
</evidence>
<dbReference type="Pfam" id="PF00810">
    <property type="entry name" value="ER_lumen_recept"/>
    <property type="match status" value="1"/>
</dbReference>
<dbReference type="GO" id="GO:0005789">
    <property type="term" value="C:endoplasmic reticulum membrane"/>
    <property type="evidence" value="ECO:0007669"/>
    <property type="project" value="UniProtKB-SubCell"/>
</dbReference>
<evidence type="ECO:0008006" key="14">
    <source>
        <dbReference type="Google" id="ProtNLM"/>
    </source>
</evidence>
<evidence type="ECO:0000256" key="8">
    <source>
        <dbReference type="ARBA" id="ARBA00022989"/>
    </source>
</evidence>
<proteinExistence type="inferred from homology"/>
<accession>A0A7M7G501</accession>